<gene>
    <name evidence="4" type="ORF">Phou_094090</name>
</gene>
<protein>
    <submittedName>
        <fullName evidence="4">Uncharacterized protein</fullName>
    </submittedName>
</protein>
<evidence type="ECO:0000313" key="5">
    <source>
        <dbReference type="Proteomes" id="UP000482800"/>
    </source>
</evidence>
<sequence>MVTASWLRLLGEDGLADLLRRRPEALAVPPPESLGELAERLSTPAATVAALRRLDRPTLQVAEALAALGGGAERTALDRLLGAGTASVRADVTRALDTLRSYALLLDDAAPRLVPAAVAVWPRPLGLGDPVAAGFAYQNAEYIRRMARDLGLKPTGRKAEMLDLVLTCLRDPERVRAVVAGAPADARELLEKAAAGGEVEPEPFYYGDRSRRPQQWAIARGLLVRSFEPGGGLVVPAEVALALRGSEYTAPFDPVPPAVGRSAADPAASASAAAAAGAAMVRLVADLLEAAGKKPVPTLRSGGVGLRELKRMAKAVGCTEPELRLAVSVAARAGLLSLADGQATPTADYDGWRKQEPASQLSALLTAWWRLPSAPLAAGGAVTPDEVQPGAVALRTAVIAAASEVRATAIDDPYALAELAIWRQPYAFGDPATAVERAIACWEEGALLGLTGAGVVTTAGLALLGGADDLTGVLGDVGTTQRSVRLQADLTAVVSGSPDAGLGALLDLAAEPEARGVARTWRFGPSSVRRAFDAGYTAEALLDALAGVSAGELPQPLRYLVADVARRHGAVRATTVACCLRSDDLALLKEIVADRRLRSLGLRQLAPTVLAAAVPLEDVLAALRNAGYAPVAEAEDGTPILERAVDHRASARPPRATSPAKPRKGKPRQTVAQPDAADVARKLLAAPDETLIPLTHPLHAIRLSATNLTTSEARILAHAIDNQQPVTISYVNRDGNPSSRTIDNIELSGGSLLAWCRLREDERWFNLKRITGVEPV</sequence>
<reference evidence="4 5" key="1">
    <citation type="submission" date="2020-03" db="EMBL/GenBank/DDBJ databases">
        <title>Whole genome shotgun sequence of Phytohabitans houttuyneae NBRC 108639.</title>
        <authorList>
            <person name="Komaki H."/>
            <person name="Tamura T."/>
        </authorList>
    </citation>
    <scope>NUCLEOTIDE SEQUENCE [LARGE SCALE GENOMIC DNA]</scope>
    <source>
        <strain evidence="4 5">NBRC 108639</strain>
    </source>
</reference>
<evidence type="ECO:0000259" key="2">
    <source>
        <dbReference type="Pfam" id="PF13280"/>
    </source>
</evidence>
<proteinExistence type="predicted"/>
<feature type="compositionally biased region" description="Low complexity" evidence="1">
    <location>
        <begin position="651"/>
        <end position="660"/>
    </location>
</feature>
<dbReference type="PROSITE" id="PS52050">
    <property type="entry name" value="WYL"/>
    <property type="match status" value="1"/>
</dbReference>
<feature type="domain" description="Helicase XPB/Ssl2 N-terminal" evidence="3">
    <location>
        <begin position="486"/>
        <end position="606"/>
    </location>
</feature>
<dbReference type="RefSeq" id="WP_173070159.1">
    <property type="nucleotide sequence ID" value="NZ_BAABGO010000014.1"/>
</dbReference>
<organism evidence="4 5">
    <name type="scientific">Phytohabitans houttuyneae</name>
    <dbReference type="NCBI Taxonomy" id="1076126"/>
    <lineage>
        <taxon>Bacteria</taxon>
        <taxon>Bacillati</taxon>
        <taxon>Actinomycetota</taxon>
        <taxon>Actinomycetes</taxon>
        <taxon>Micromonosporales</taxon>
        <taxon>Micromonosporaceae</taxon>
    </lineage>
</organism>
<dbReference type="InterPro" id="IPR032830">
    <property type="entry name" value="XPB/Ssl2_N"/>
</dbReference>
<evidence type="ECO:0000256" key="1">
    <source>
        <dbReference type="SAM" id="MobiDB-lite"/>
    </source>
</evidence>
<dbReference type="Pfam" id="PF13280">
    <property type="entry name" value="WYL"/>
    <property type="match status" value="1"/>
</dbReference>
<reference evidence="4 5" key="2">
    <citation type="submission" date="2020-03" db="EMBL/GenBank/DDBJ databases">
        <authorList>
            <person name="Ichikawa N."/>
            <person name="Kimura A."/>
            <person name="Kitahashi Y."/>
            <person name="Uohara A."/>
        </authorList>
    </citation>
    <scope>NUCLEOTIDE SEQUENCE [LARGE SCALE GENOMIC DNA]</scope>
    <source>
        <strain evidence="4 5">NBRC 108639</strain>
    </source>
</reference>
<dbReference type="Proteomes" id="UP000482800">
    <property type="component" value="Unassembled WGS sequence"/>
</dbReference>
<feature type="region of interest" description="Disordered" evidence="1">
    <location>
        <begin position="646"/>
        <end position="674"/>
    </location>
</feature>
<dbReference type="Pfam" id="PF13625">
    <property type="entry name" value="Helicase_C_3"/>
    <property type="match status" value="1"/>
</dbReference>
<evidence type="ECO:0000313" key="4">
    <source>
        <dbReference type="EMBL" id="GFJ85229.1"/>
    </source>
</evidence>
<keyword evidence="5" id="KW-1185">Reference proteome</keyword>
<name>A0A6V8KSF1_9ACTN</name>
<dbReference type="AlphaFoldDB" id="A0A6V8KSF1"/>
<dbReference type="EMBL" id="BLPF01000004">
    <property type="protein sequence ID" value="GFJ85229.1"/>
    <property type="molecule type" value="Genomic_DNA"/>
</dbReference>
<feature type="domain" description="WYL" evidence="2">
    <location>
        <begin position="715"/>
        <end position="774"/>
    </location>
</feature>
<evidence type="ECO:0000259" key="3">
    <source>
        <dbReference type="Pfam" id="PF13625"/>
    </source>
</evidence>
<dbReference type="InterPro" id="IPR026881">
    <property type="entry name" value="WYL_dom"/>
</dbReference>
<comment type="caution">
    <text evidence="4">The sequence shown here is derived from an EMBL/GenBank/DDBJ whole genome shotgun (WGS) entry which is preliminary data.</text>
</comment>
<accession>A0A6V8KSF1</accession>